<feature type="transmembrane region" description="Helical" evidence="17">
    <location>
        <begin position="732"/>
        <end position="758"/>
    </location>
</feature>
<keyword evidence="15" id="KW-0175">Coiled coil</keyword>
<evidence type="ECO:0000256" key="14">
    <source>
        <dbReference type="PROSITE-ProRule" id="PRU00023"/>
    </source>
</evidence>
<evidence type="ECO:0000256" key="9">
    <source>
        <dbReference type="ARBA" id="ARBA00023065"/>
    </source>
</evidence>
<dbReference type="Proteomes" id="UP001307889">
    <property type="component" value="Chromosome 4"/>
</dbReference>
<dbReference type="Pfam" id="PF13857">
    <property type="entry name" value="Ank_5"/>
    <property type="match status" value="1"/>
</dbReference>
<gene>
    <name evidence="19" type="ORF">NTJ_06312</name>
</gene>
<sequence>MEKASLDRTTSVNLEELGRPVKKRSSFMVKWRSFRSKTLPPKPAMELKENAQDDLSNESIEDELNVKICRDTVRSSLLDAMRTSSGDVRILHDIESGLDVNVSPNLTKNELELLILWACFNKKDDLLSKIDEVYVNFNPDFSNAGYAPLHLSAFSSCLKCMRWLIDRGCDVNLSIGRFTALHYAVMCNSPEAAKLLLHHGAKLRDSVLHAAVKSNAADSLRLLLNEGANPNALDEYGVGPLHIAADRGHVQLLKILLGRPGGVEVNLPTHEKGNTALHLSAEAGNTECASLLLRAGASVASRNKKGQIPLHLASRSQCAECVEVLLKAFSDVAAKDVENRTPLHAAVGKTLLAYGTVELLIKYGADVNERDKYGYTPLHIAAVNELAHCVDLLIMNGADVSARTKGGLTALSIVGRKTPGSLVTICRKLDASISIHDPETSFRETELRLDFRSLLQHSSGGEVGLLKTLIDEGQKSMLDHPLCCAFLYVKWQKIRRFFFTRLFISVVFVLLLTTYVMTALAHPCYQTSNNTSISYTEHCEKSSNFDNFIAGHPYFVPTTYYLLLGVTVFEIFRKLLQIAAYSSAYHYFVEWTNLIEWYTIFSVFLIYHVYPTYIWQNHIGAFAVLCGWTNLMVIIGQLPFLGTYVEMFTKVLAEFAKLLLAYSCLLIGFTISFCVIFPTNNAFRDPLIGFVKVLVMMTGELDLDLLLDSGDAKNSTQSSSKSSSFLAIPLSLSAHIIFVLFLLFVTVVLMNLLVGIAVHDIQGLHKTAGLSKLVRQTELISFLELSLFQGYLPKSVANIVKRAALISPAAYRVVLHVKPLNPRERRLPRNIMIAAHEIAKEKKNYYTICQKNTYDGKSIQTEALTQRLEKLEMLVEKQDATLAQILNALLFPLELTGLVDRVDVEAEVHGGGESSQAGAIRYGISWGLRSFVSQDMVESMRIAGLLTKDFRRKERKKPGQEGARRKFTWKKR</sequence>
<keyword evidence="3" id="KW-0716">Sensory transduction</keyword>
<dbReference type="PROSITE" id="PS50088">
    <property type="entry name" value="ANK_REPEAT"/>
    <property type="match status" value="8"/>
</dbReference>
<dbReference type="InterPro" id="IPR000754">
    <property type="entry name" value="Ribosomal_uS9"/>
</dbReference>
<keyword evidence="7 17" id="KW-1133">Transmembrane helix</keyword>
<evidence type="ECO:0000256" key="15">
    <source>
        <dbReference type="SAM" id="Coils"/>
    </source>
</evidence>
<feature type="transmembrane region" description="Helical" evidence="17">
    <location>
        <begin position="554"/>
        <end position="572"/>
    </location>
</feature>
<evidence type="ECO:0000313" key="20">
    <source>
        <dbReference type="Proteomes" id="UP001307889"/>
    </source>
</evidence>
<dbReference type="Gene3D" id="3.30.230.10">
    <property type="match status" value="1"/>
</dbReference>
<dbReference type="InterPro" id="IPR005821">
    <property type="entry name" value="Ion_trans_dom"/>
</dbReference>
<dbReference type="PRINTS" id="PR01415">
    <property type="entry name" value="ANKYRIN"/>
</dbReference>
<evidence type="ECO:0000256" key="13">
    <source>
        <dbReference type="ARBA" id="ARBA00023303"/>
    </source>
</evidence>
<keyword evidence="12" id="KW-0687">Ribonucleoprotein</keyword>
<evidence type="ECO:0000256" key="4">
    <source>
        <dbReference type="ARBA" id="ARBA00022692"/>
    </source>
</evidence>
<feature type="repeat" description="ANK" evidence="14">
    <location>
        <begin position="176"/>
        <end position="203"/>
    </location>
</feature>
<evidence type="ECO:0000313" key="19">
    <source>
        <dbReference type="EMBL" id="BES93503.1"/>
    </source>
</evidence>
<dbReference type="Pfam" id="PF12796">
    <property type="entry name" value="Ank_2"/>
    <property type="match status" value="2"/>
</dbReference>
<dbReference type="InterPro" id="IPR036770">
    <property type="entry name" value="Ankyrin_rpt-contain_sf"/>
</dbReference>
<dbReference type="InterPro" id="IPR002110">
    <property type="entry name" value="Ankyrin_rpt"/>
</dbReference>
<evidence type="ECO:0000256" key="2">
    <source>
        <dbReference type="ARBA" id="ARBA00022448"/>
    </source>
</evidence>
<proteinExistence type="predicted"/>
<dbReference type="PANTHER" id="PTHR47143">
    <property type="entry name" value="TRANSIENT RECEPTOR POTENTIAL CATION CHANNEL PROTEIN PAINLESS"/>
    <property type="match status" value="1"/>
</dbReference>
<evidence type="ECO:0000256" key="1">
    <source>
        <dbReference type="ARBA" id="ARBA00004141"/>
    </source>
</evidence>
<dbReference type="InterPro" id="IPR020568">
    <property type="entry name" value="Ribosomal_Su5_D2-typ_SF"/>
</dbReference>
<feature type="repeat" description="ANK" evidence="14">
    <location>
        <begin position="272"/>
        <end position="304"/>
    </location>
</feature>
<feature type="coiled-coil region" evidence="15">
    <location>
        <begin position="861"/>
        <end position="888"/>
    </location>
</feature>
<dbReference type="InterPro" id="IPR052076">
    <property type="entry name" value="TRP_cation_channel"/>
</dbReference>
<evidence type="ECO:0000256" key="7">
    <source>
        <dbReference type="ARBA" id="ARBA00022989"/>
    </source>
</evidence>
<dbReference type="Pfam" id="PF00380">
    <property type="entry name" value="Ribosomal_S9"/>
    <property type="match status" value="1"/>
</dbReference>
<dbReference type="Gene3D" id="1.25.40.20">
    <property type="entry name" value="Ankyrin repeat-containing domain"/>
    <property type="match status" value="4"/>
</dbReference>
<keyword evidence="8 14" id="KW-0040">ANK repeat</keyword>
<keyword evidence="13" id="KW-0407">Ion channel</keyword>
<dbReference type="Pfam" id="PF00023">
    <property type="entry name" value="Ank"/>
    <property type="match status" value="1"/>
</dbReference>
<feature type="repeat" description="ANK" evidence="14">
    <location>
        <begin position="305"/>
        <end position="337"/>
    </location>
</feature>
<dbReference type="SUPFAM" id="SSF48403">
    <property type="entry name" value="Ankyrin repeat"/>
    <property type="match status" value="2"/>
</dbReference>
<keyword evidence="6" id="KW-0689">Ribosomal protein</keyword>
<name>A0ABN7ANH0_9HEMI</name>
<evidence type="ECO:0000259" key="18">
    <source>
        <dbReference type="Pfam" id="PF00520"/>
    </source>
</evidence>
<feature type="transmembrane region" description="Helical" evidence="17">
    <location>
        <begin position="619"/>
        <end position="638"/>
    </location>
</feature>
<dbReference type="PROSITE" id="PS50297">
    <property type="entry name" value="ANK_REP_REGION"/>
    <property type="match status" value="8"/>
</dbReference>
<evidence type="ECO:0000256" key="8">
    <source>
        <dbReference type="ARBA" id="ARBA00023043"/>
    </source>
</evidence>
<evidence type="ECO:0000256" key="6">
    <source>
        <dbReference type="ARBA" id="ARBA00022980"/>
    </source>
</evidence>
<dbReference type="InterPro" id="IPR014721">
    <property type="entry name" value="Ribsml_uS5_D2-typ_fold_subgr"/>
</dbReference>
<keyword evidence="10 17" id="KW-0472">Membrane</keyword>
<feature type="compositionally biased region" description="Basic and acidic residues" evidence="16">
    <location>
        <begin position="953"/>
        <end position="964"/>
    </location>
</feature>
<reference evidence="19 20" key="1">
    <citation type="submission" date="2023-09" db="EMBL/GenBank/DDBJ databases">
        <title>Nesidiocoris tenuis whole genome shotgun sequence.</title>
        <authorList>
            <person name="Shibata T."/>
            <person name="Shimoda M."/>
            <person name="Kobayashi T."/>
            <person name="Uehara T."/>
        </authorList>
    </citation>
    <scope>NUCLEOTIDE SEQUENCE [LARGE SCALE GENOMIC DNA]</scope>
    <source>
        <strain evidence="19 20">Japan</strain>
    </source>
</reference>
<feature type="repeat" description="ANK" evidence="14">
    <location>
        <begin position="203"/>
        <end position="235"/>
    </location>
</feature>
<feature type="repeat" description="ANK" evidence="14">
    <location>
        <begin position="338"/>
        <end position="372"/>
    </location>
</feature>
<comment type="subcellular location">
    <subcellularLocation>
        <location evidence="1">Membrane</location>
        <topology evidence="1">Multi-pass membrane protein</topology>
    </subcellularLocation>
</comment>
<dbReference type="SUPFAM" id="SSF54211">
    <property type="entry name" value="Ribosomal protein S5 domain 2-like"/>
    <property type="match status" value="1"/>
</dbReference>
<evidence type="ECO:0000256" key="10">
    <source>
        <dbReference type="ARBA" id="ARBA00023136"/>
    </source>
</evidence>
<evidence type="ECO:0000256" key="5">
    <source>
        <dbReference type="ARBA" id="ARBA00022737"/>
    </source>
</evidence>
<dbReference type="PANTHER" id="PTHR47143:SF1">
    <property type="entry name" value="ION_TRANS DOMAIN-CONTAINING PROTEIN"/>
    <property type="match status" value="1"/>
</dbReference>
<accession>A0ABN7ANH0</accession>
<organism evidence="19 20">
    <name type="scientific">Nesidiocoris tenuis</name>
    <dbReference type="NCBI Taxonomy" id="355587"/>
    <lineage>
        <taxon>Eukaryota</taxon>
        <taxon>Metazoa</taxon>
        <taxon>Ecdysozoa</taxon>
        <taxon>Arthropoda</taxon>
        <taxon>Hexapoda</taxon>
        <taxon>Insecta</taxon>
        <taxon>Pterygota</taxon>
        <taxon>Neoptera</taxon>
        <taxon>Paraneoptera</taxon>
        <taxon>Hemiptera</taxon>
        <taxon>Heteroptera</taxon>
        <taxon>Panheteroptera</taxon>
        <taxon>Cimicomorpha</taxon>
        <taxon>Miridae</taxon>
        <taxon>Dicyphina</taxon>
        <taxon>Nesidiocoris</taxon>
    </lineage>
</organism>
<feature type="transmembrane region" description="Helical" evidence="17">
    <location>
        <begin position="659"/>
        <end position="678"/>
    </location>
</feature>
<feature type="repeat" description="ANK" evidence="14">
    <location>
        <begin position="236"/>
        <end position="257"/>
    </location>
</feature>
<evidence type="ECO:0000256" key="11">
    <source>
        <dbReference type="ARBA" id="ARBA00023180"/>
    </source>
</evidence>
<evidence type="ECO:0000256" key="3">
    <source>
        <dbReference type="ARBA" id="ARBA00022606"/>
    </source>
</evidence>
<feature type="transmembrane region" description="Helical" evidence="17">
    <location>
        <begin position="584"/>
        <end position="607"/>
    </location>
</feature>
<dbReference type="Pfam" id="PF00520">
    <property type="entry name" value="Ion_trans"/>
    <property type="match status" value="1"/>
</dbReference>
<dbReference type="EMBL" id="AP028912">
    <property type="protein sequence ID" value="BES93503.1"/>
    <property type="molecule type" value="Genomic_DNA"/>
</dbReference>
<keyword evidence="5" id="KW-0677">Repeat</keyword>
<keyword evidence="4 17" id="KW-0812">Transmembrane</keyword>
<protein>
    <submittedName>
        <fullName evidence="19">Ankyrin repeat</fullName>
    </submittedName>
</protein>
<feature type="repeat" description="ANK" evidence="14">
    <location>
        <begin position="373"/>
        <end position="405"/>
    </location>
</feature>
<dbReference type="SMART" id="SM00248">
    <property type="entry name" value="ANK"/>
    <property type="match status" value="8"/>
</dbReference>
<evidence type="ECO:0000256" key="17">
    <source>
        <dbReference type="SAM" id="Phobius"/>
    </source>
</evidence>
<keyword evidence="9" id="KW-0406">Ion transport</keyword>
<feature type="domain" description="Ion transport" evidence="18">
    <location>
        <begin position="525"/>
        <end position="767"/>
    </location>
</feature>
<evidence type="ECO:0000256" key="12">
    <source>
        <dbReference type="ARBA" id="ARBA00023274"/>
    </source>
</evidence>
<keyword evidence="11" id="KW-0325">Glycoprotein</keyword>
<keyword evidence="2" id="KW-0813">Transport</keyword>
<feature type="region of interest" description="Disordered" evidence="16">
    <location>
        <begin position="953"/>
        <end position="972"/>
    </location>
</feature>
<feature type="repeat" description="ANK" evidence="14">
    <location>
        <begin position="144"/>
        <end position="176"/>
    </location>
</feature>
<evidence type="ECO:0000256" key="16">
    <source>
        <dbReference type="SAM" id="MobiDB-lite"/>
    </source>
</evidence>
<feature type="transmembrane region" description="Helical" evidence="17">
    <location>
        <begin position="498"/>
        <end position="521"/>
    </location>
</feature>
<keyword evidence="20" id="KW-1185">Reference proteome</keyword>